<keyword evidence="11" id="KW-0648">Protein biosynthesis</keyword>
<dbReference type="InterPro" id="IPR015803">
    <property type="entry name" value="Cys-tRNA-ligase"/>
</dbReference>
<organism evidence="17 18">
    <name type="scientific">Globisporangium ultimum (strain ATCC 200006 / CBS 805.95 / DAOM BR144)</name>
    <name type="common">Pythium ultimum</name>
    <dbReference type="NCBI Taxonomy" id="431595"/>
    <lineage>
        <taxon>Eukaryota</taxon>
        <taxon>Sar</taxon>
        <taxon>Stramenopiles</taxon>
        <taxon>Oomycota</taxon>
        <taxon>Peronosporomycetes</taxon>
        <taxon>Pythiales</taxon>
        <taxon>Pythiaceae</taxon>
        <taxon>Globisporangium</taxon>
    </lineage>
</organism>
<feature type="domain" description="Cysteinyl-tRNA synthetase class Ia DALR" evidence="16">
    <location>
        <begin position="374"/>
        <end position="438"/>
    </location>
</feature>
<dbReference type="GO" id="GO:0004817">
    <property type="term" value="F:cysteine-tRNA ligase activity"/>
    <property type="evidence" value="ECO:0007669"/>
    <property type="project" value="UniProtKB-EC"/>
</dbReference>
<sequence length="632" mass="71546">MREPLPRANAVVPNVLKWYACGPTVYDRAHLGHARAYVSQDILRRILEKRFRYNVFLVMGVTDVDDKIIKRAQERKIHFAELARDEERAFFEDMEALYVQPPNTITRVSEHMSEIIEYVEKIQKNGFAYESSDGSGVYFHTKELGDAYGKLDPMRNAHVSASDVQASDVEDDDAASMVTAKKDRRDFALWKASKEPGEPSWDSPWGPGRPGWHIECSAMTHHVLGDKLDLHSGGIDLRFPHHNNEIAQCEAHNCGVDHYHHHPEWCKHFVHFGHLYIQGLKMSKSLKNFISIKEFLEDHTADQFRLFCLQFKYRSNLHYSEDRIRDAVVLSDRIKSFFKSIHAYGSERSSASKSKKCDDMDLNLLNTLFATKGSIDAALRDDFNTPLVLTLLLELISRTNQYLLDRLDAPSEVLGSVAKYVLEMLDLLGLEGLHREFAHVEQLFAITSTPRVTLAASSQTAESSALGSSGEDILRALVRFRAAVREEALKNPAASHNSAILKLCDAIRNDELPQLGIHIEDLAPGRSIFKLSSKEEREAAEAAAIAAKAEAEALAAQLRAKQQEFEALMQIAPVEFFQKAPEYTNKFAAFDANGVPTHDANNELLTKSQLKKLQKKRDKHEKAYTKYWETKP</sequence>
<feature type="coiled-coil region" evidence="14">
    <location>
        <begin position="532"/>
        <end position="571"/>
    </location>
</feature>
<dbReference type="GO" id="GO:0006423">
    <property type="term" value="P:cysteinyl-tRNA aminoacylation"/>
    <property type="evidence" value="ECO:0007669"/>
    <property type="project" value="InterPro"/>
</dbReference>
<dbReference type="SUPFAM" id="SSF47323">
    <property type="entry name" value="Anticodon-binding domain of a subclass of class I aminoacyl-tRNA synthetases"/>
    <property type="match status" value="1"/>
</dbReference>
<keyword evidence="8" id="KW-0547">Nucleotide-binding</keyword>
<dbReference type="InterPro" id="IPR014729">
    <property type="entry name" value="Rossmann-like_a/b/a_fold"/>
</dbReference>
<dbReference type="PANTHER" id="PTHR10890">
    <property type="entry name" value="CYSTEINYL-TRNA SYNTHETASE"/>
    <property type="match status" value="1"/>
</dbReference>
<proteinExistence type="inferred from homology"/>
<dbReference type="STRING" id="431595.K3W8N7"/>
<name>K3W8N7_GLOUD</name>
<dbReference type="NCBIfam" id="TIGR00435">
    <property type="entry name" value="cysS"/>
    <property type="match status" value="1"/>
</dbReference>
<evidence type="ECO:0000256" key="9">
    <source>
        <dbReference type="ARBA" id="ARBA00022833"/>
    </source>
</evidence>
<dbReference type="Pfam" id="PF09190">
    <property type="entry name" value="DALR_2"/>
    <property type="match status" value="1"/>
</dbReference>
<protein>
    <recommendedName>
        <fullName evidence="4">cysteine--tRNA ligase</fullName>
        <ecNumber evidence="4">6.1.1.16</ecNumber>
    </recommendedName>
    <alternativeName>
        <fullName evidence="13">Cysteinyl-tRNA synthetase</fullName>
    </alternativeName>
</protein>
<evidence type="ECO:0000256" key="13">
    <source>
        <dbReference type="ARBA" id="ARBA00031499"/>
    </source>
</evidence>
<dbReference type="SUPFAM" id="SSF52374">
    <property type="entry name" value="Nucleotidylyl transferase"/>
    <property type="match status" value="1"/>
</dbReference>
<evidence type="ECO:0000256" key="8">
    <source>
        <dbReference type="ARBA" id="ARBA00022741"/>
    </source>
</evidence>
<dbReference type="InterPro" id="IPR015273">
    <property type="entry name" value="Cys-tRNA-synt_Ia_DALR"/>
</dbReference>
<dbReference type="InterPro" id="IPR009080">
    <property type="entry name" value="tRNAsynth_Ia_anticodon-bd"/>
</dbReference>
<dbReference type="GO" id="GO:0005737">
    <property type="term" value="C:cytoplasm"/>
    <property type="evidence" value="ECO:0007669"/>
    <property type="project" value="UniProtKB-SubCell"/>
</dbReference>
<dbReference type="InParanoid" id="K3W8N7"/>
<evidence type="ECO:0000256" key="2">
    <source>
        <dbReference type="ARBA" id="ARBA00004496"/>
    </source>
</evidence>
<evidence type="ECO:0000256" key="14">
    <source>
        <dbReference type="SAM" id="Coils"/>
    </source>
</evidence>
<dbReference type="VEuPathDB" id="FungiDB:PYU1_G001328"/>
<evidence type="ECO:0000313" key="17">
    <source>
        <dbReference type="EnsemblProtists" id="PYU1_T001328"/>
    </source>
</evidence>
<evidence type="ECO:0000256" key="10">
    <source>
        <dbReference type="ARBA" id="ARBA00022840"/>
    </source>
</evidence>
<keyword evidence="10" id="KW-0067">ATP-binding</keyword>
<evidence type="ECO:0000259" key="16">
    <source>
        <dbReference type="SMART" id="SM00840"/>
    </source>
</evidence>
<dbReference type="HOGENOM" id="CLU_013528_3_2_1"/>
<evidence type="ECO:0000256" key="4">
    <source>
        <dbReference type="ARBA" id="ARBA00012832"/>
    </source>
</evidence>
<dbReference type="EC" id="6.1.1.16" evidence="4"/>
<evidence type="ECO:0000256" key="5">
    <source>
        <dbReference type="ARBA" id="ARBA00022490"/>
    </source>
</evidence>
<evidence type="ECO:0000256" key="15">
    <source>
        <dbReference type="SAM" id="MobiDB-lite"/>
    </source>
</evidence>
<dbReference type="EMBL" id="GL376626">
    <property type="status" value="NOT_ANNOTATED_CDS"/>
    <property type="molecule type" value="Genomic_DNA"/>
</dbReference>
<comment type="subcellular location">
    <subcellularLocation>
        <location evidence="2">Cytoplasm</location>
    </subcellularLocation>
</comment>
<dbReference type="EnsemblProtists" id="PYU1_T001328">
    <property type="protein sequence ID" value="PYU1_T001328"/>
    <property type="gene ID" value="PYU1_G001328"/>
</dbReference>
<dbReference type="AlphaFoldDB" id="K3W8N7"/>
<dbReference type="CDD" id="cd00672">
    <property type="entry name" value="CysRS_core"/>
    <property type="match status" value="1"/>
</dbReference>
<keyword evidence="9" id="KW-0862">Zinc</keyword>
<dbReference type="eggNOG" id="KOG2007">
    <property type="taxonomic scope" value="Eukaryota"/>
</dbReference>
<accession>K3W8N7</accession>
<dbReference type="PRINTS" id="PR00983">
    <property type="entry name" value="TRNASYNTHCYS"/>
</dbReference>
<keyword evidence="12" id="KW-0030">Aminoacyl-tRNA synthetase</keyword>
<dbReference type="FunFam" id="3.40.50.620:FF:000027">
    <property type="entry name" value="Cysteine--tRNA ligase, cytoplasmic"/>
    <property type="match status" value="1"/>
</dbReference>
<evidence type="ECO:0000313" key="18">
    <source>
        <dbReference type="Proteomes" id="UP000019132"/>
    </source>
</evidence>
<dbReference type="Gene3D" id="1.20.120.1910">
    <property type="entry name" value="Cysteine-tRNA ligase, C-terminal anti-codon recognition domain"/>
    <property type="match status" value="1"/>
</dbReference>
<comment type="cofactor">
    <cofactor evidence="1">
        <name>Zn(2+)</name>
        <dbReference type="ChEBI" id="CHEBI:29105"/>
    </cofactor>
</comment>
<evidence type="ECO:0000256" key="7">
    <source>
        <dbReference type="ARBA" id="ARBA00022723"/>
    </source>
</evidence>
<dbReference type="HAMAP" id="MF_00041">
    <property type="entry name" value="Cys_tRNA_synth"/>
    <property type="match status" value="1"/>
</dbReference>
<reference evidence="18" key="2">
    <citation type="submission" date="2010-04" db="EMBL/GenBank/DDBJ databases">
        <authorList>
            <person name="Buell R."/>
            <person name="Hamilton J."/>
            <person name="Hostetler J."/>
        </authorList>
    </citation>
    <scope>NUCLEOTIDE SEQUENCE [LARGE SCALE GENOMIC DNA]</scope>
    <source>
        <strain evidence="18">DAOM:BR144</strain>
    </source>
</reference>
<comment type="similarity">
    <text evidence="3">Belongs to the class-I aminoacyl-tRNA synthetase family.</text>
</comment>
<dbReference type="GO" id="GO:0046872">
    <property type="term" value="F:metal ion binding"/>
    <property type="evidence" value="ECO:0007669"/>
    <property type="project" value="UniProtKB-KW"/>
</dbReference>
<feature type="compositionally biased region" description="Basic residues" evidence="15">
    <location>
        <begin position="610"/>
        <end position="619"/>
    </location>
</feature>
<feature type="region of interest" description="Disordered" evidence="15">
    <location>
        <begin position="610"/>
        <end position="632"/>
    </location>
</feature>
<evidence type="ECO:0000256" key="6">
    <source>
        <dbReference type="ARBA" id="ARBA00022598"/>
    </source>
</evidence>
<evidence type="ECO:0000256" key="12">
    <source>
        <dbReference type="ARBA" id="ARBA00023146"/>
    </source>
</evidence>
<dbReference type="InterPro" id="IPR024909">
    <property type="entry name" value="Cys-tRNA/MSH_ligase"/>
</dbReference>
<evidence type="ECO:0000256" key="1">
    <source>
        <dbReference type="ARBA" id="ARBA00001947"/>
    </source>
</evidence>
<keyword evidence="5" id="KW-0963">Cytoplasm</keyword>
<dbReference type="Gene3D" id="3.40.50.620">
    <property type="entry name" value="HUPs"/>
    <property type="match status" value="1"/>
</dbReference>
<evidence type="ECO:0000256" key="11">
    <source>
        <dbReference type="ARBA" id="ARBA00022917"/>
    </source>
</evidence>
<dbReference type="SMART" id="SM00840">
    <property type="entry name" value="DALR_2"/>
    <property type="match status" value="1"/>
</dbReference>
<keyword evidence="6" id="KW-0436">Ligase</keyword>
<reference evidence="17" key="3">
    <citation type="submission" date="2015-02" db="UniProtKB">
        <authorList>
            <consortium name="EnsemblProtists"/>
        </authorList>
    </citation>
    <scope>IDENTIFICATION</scope>
    <source>
        <strain evidence="17">DAOM BR144</strain>
    </source>
</reference>
<dbReference type="GO" id="GO:0005524">
    <property type="term" value="F:ATP binding"/>
    <property type="evidence" value="ECO:0007669"/>
    <property type="project" value="UniProtKB-KW"/>
</dbReference>
<dbReference type="InterPro" id="IPR032678">
    <property type="entry name" value="tRNA-synt_1_cat_dom"/>
</dbReference>
<dbReference type="Pfam" id="PF01406">
    <property type="entry name" value="tRNA-synt_1e"/>
    <property type="match status" value="1"/>
</dbReference>
<reference evidence="18" key="1">
    <citation type="journal article" date="2010" name="Genome Biol.">
        <title>Genome sequence of the necrotrophic plant pathogen Pythium ultimum reveals original pathogenicity mechanisms and effector repertoire.</title>
        <authorList>
            <person name="Levesque C.A."/>
            <person name="Brouwer H."/>
            <person name="Cano L."/>
            <person name="Hamilton J.P."/>
            <person name="Holt C."/>
            <person name="Huitema E."/>
            <person name="Raffaele S."/>
            <person name="Robideau G.P."/>
            <person name="Thines M."/>
            <person name="Win J."/>
            <person name="Zerillo M.M."/>
            <person name="Beakes G.W."/>
            <person name="Boore J.L."/>
            <person name="Busam D."/>
            <person name="Dumas B."/>
            <person name="Ferriera S."/>
            <person name="Fuerstenberg S.I."/>
            <person name="Gachon C.M."/>
            <person name="Gaulin E."/>
            <person name="Govers F."/>
            <person name="Grenville-Briggs L."/>
            <person name="Horner N."/>
            <person name="Hostetler J."/>
            <person name="Jiang R.H."/>
            <person name="Johnson J."/>
            <person name="Krajaejun T."/>
            <person name="Lin H."/>
            <person name="Meijer H.J."/>
            <person name="Moore B."/>
            <person name="Morris P."/>
            <person name="Phuntmart V."/>
            <person name="Puiu D."/>
            <person name="Shetty J."/>
            <person name="Stajich J.E."/>
            <person name="Tripathy S."/>
            <person name="Wawra S."/>
            <person name="van West P."/>
            <person name="Whitty B.R."/>
            <person name="Coutinho P.M."/>
            <person name="Henrissat B."/>
            <person name="Martin F."/>
            <person name="Thomas P.D."/>
            <person name="Tyler B.M."/>
            <person name="De Vries R.P."/>
            <person name="Kamoun S."/>
            <person name="Yandell M."/>
            <person name="Tisserat N."/>
            <person name="Buell C.R."/>
        </authorList>
    </citation>
    <scope>NUCLEOTIDE SEQUENCE</scope>
    <source>
        <strain evidence="18">DAOM:BR144</strain>
    </source>
</reference>
<evidence type="ECO:0000256" key="3">
    <source>
        <dbReference type="ARBA" id="ARBA00005594"/>
    </source>
</evidence>
<keyword evidence="7" id="KW-0479">Metal-binding</keyword>
<dbReference type="PANTHER" id="PTHR10890:SF3">
    <property type="entry name" value="CYSTEINE--TRNA LIGASE, CYTOPLASMIC"/>
    <property type="match status" value="1"/>
</dbReference>
<dbReference type="OMA" id="CSAMTHH"/>
<feature type="compositionally biased region" description="Basic and acidic residues" evidence="15">
    <location>
        <begin position="620"/>
        <end position="632"/>
    </location>
</feature>
<keyword evidence="14" id="KW-0175">Coiled coil</keyword>
<keyword evidence="18" id="KW-1185">Reference proteome</keyword>
<dbReference type="Proteomes" id="UP000019132">
    <property type="component" value="Unassembled WGS sequence"/>
</dbReference>